<organism evidence="4 5">
    <name type="scientific">Brevundimonas denitrificans</name>
    <dbReference type="NCBI Taxonomy" id="1443434"/>
    <lineage>
        <taxon>Bacteria</taxon>
        <taxon>Pseudomonadati</taxon>
        <taxon>Pseudomonadota</taxon>
        <taxon>Alphaproteobacteria</taxon>
        <taxon>Caulobacterales</taxon>
        <taxon>Caulobacteraceae</taxon>
        <taxon>Brevundimonas</taxon>
    </lineage>
</organism>
<evidence type="ECO:0000313" key="4">
    <source>
        <dbReference type="EMBL" id="GLS02214.1"/>
    </source>
</evidence>
<accession>A0ABQ6BQY3</accession>
<proteinExistence type="predicted"/>
<gene>
    <name evidence="4" type="ORF">GCM10007859_22360</name>
</gene>
<evidence type="ECO:0000256" key="2">
    <source>
        <dbReference type="SAM" id="MobiDB-lite"/>
    </source>
</evidence>
<feature type="compositionally biased region" description="Polar residues" evidence="2">
    <location>
        <begin position="47"/>
        <end position="60"/>
    </location>
</feature>
<dbReference type="PANTHER" id="PTHR33619:SF3">
    <property type="entry name" value="POLYSACCHARIDE EXPORT PROTEIN GFCE-RELATED"/>
    <property type="match status" value="1"/>
</dbReference>
<dbReference type="Proteomes" id="UP001156921">
    <property type="component" value="Unassembled WGS sequence"/>
</dbReference>
<protein>
    <recommendedName>
        <fullName evidence="3">Polysaccharide export protein N-terminal domain-containing protein</fullName>
    </recommendedName>
</protein>
<dbReference type="PANTHER" id="PTHR33619">
    <property type="entry name" value="POLYSACCHARIDE EXPORT PROTEIN GFCE-RELATED"/>
    <property type="match status" value="1"/>
</dbReference>
<feature type="region of interest" description="Disordered" evidence="2">
    <location>
        <begin position="36"/>
        <end position="60"/>
    </location>
</feature>
<dbReference type="PROSITE" id="PS51257">
    <property type="entry name" value="PROKAR_LIPOPROTEIN"/>
    <property type="match status" value="1"/>
</dbReference>
<evidence type="ECO:0000256" key="1">
    <source>
        <dbReference type="ARBA" id="ARBA00022729"/>
    </source>
</evidence>
<comment type="caution">
    <text evidence="4">The sequence shown here is derived from an EMBL/GenBank/DDBJ whole genome shotgun (WGS) entry which is preliminary data.</text>
</comment>
<keyword evidence="5" id="KW-1185">Reference proteome</keyword>
<evidence type="ECO:0000313" key="5">
    <source>
        <dbReference type="Proteomes" id="UP001156921"/>
    </source>
</evidence>
<keyword evidence="1" id="KW-0732">Signal</keyword>
<dbReference type="RefSeq" id="WP_284223092.1">
    <property type="nucleotide sequence ID" value="NZ_BSOY01000056.1"/>
</dbReference>
<dbReference type="Pfam" id="PF02563">
    <property type="entry name" value="Poly_export"/>
    <property type="match status" value="1"/>
</dbReference>
<sequence>MSIDRRLLLLGLVGAGAMVSGCGGVPALPRVPGLGGGDDYGSRMPMPQQSGASGRVQSTGRTSFPEIGFADWTEMEPEYVLYPGDEIEIATPTAVELTRIQRIGPDGRISLPMAGQIMAADRTIAELEADASAAFTPYLRRPLVEITLKTAGPIRVWVGGEVRTPGMIEMNGDLDAYQAIIQAGDFLPTAKQGEVALIRRGPGGIRMMRAADLRPRRGEVIALRRGDIIFVPRSTLGEVANFISLFRNALPIGFNYAIGGQYQQF</sequence>
<evidence type="ECO:0000259" key="3">
    <source>
        <dbReference type="Pfam" id="PF02563"/>
    </source>
</evidence>
<dbReference type="EMBL" id="BSOY01000056">
    <property type="protein sequence ID" value="GLS02214.1"/>
    <property type="molecule type" value="Genomic_DNA"/>
</dbReference>
<reference evidence="5" key="1">
    <citation type="journal article" date="2019" name="Int. J. Syst. Evol. Microbiol.">
        <title>The Global Catalogue of Microorganisms (GCM) 10K type strain sequencing project: providing services to taxonomists for standard genome sequencing and annotation.</title>
        <authorList>
            <consortium name="The Broad Institute Genomics Platform"/>
            <consortium name="The Broad Institute Genome Sequencing Center for Infectious Disease"/>
            <person name="Wu L."/>
            <person name="Ma J."/>
        </authorList>
    </citation>
    <scope>NUCLEOTIDE SEQUENCE [LARGE SCALE GENOMIC DNA]</scope>
    <source>
        <strain evidence="5">NBRC 110107</strain>
    </source>
</reference>
<feature type="domain" description="Polysaccharide export protein N-terminal" evidence="3">
    <location>
        <begin position="76"/>
        <end position="148"/>
    </location>
</feature>
<dbReference type="InterPro" id="IPR049712">
    <property type="entry name" value="Poly_export"/>
</dbReference>
<dbReference type="Gene3D" id="3.30.1950.10">
    <property type="entry name" value="wza like domain"/>
    <property type="match status" value="1"/>
</dbReference>
<name>A0ABQ6BQY3_9CAUL</name>
<dbReference type="Gene3D" id="3.10.560.10">
    <property type="entry name" value="Outer membrane lipoprotein wza domain like"/>
    <property type="match status" value="1"/>
</dbReference>
<dbReference type="InterPro" id="IPR003715">
    <property type="entry name" value="Poly_export_N"/>
</dbReference>